<feature type="non-terminal residue" evidence="1">
    <location>
        <position position="1"/>
    </location>
</feature>
<accession>A0A0K2TK97</accession>
<proteinExistence type="predicted"/>
<dbReference type="AlphaFoldDB" id="A0A0K2TK97"/>
<evidence type="ECO:0000313" key="1">
    <source>
        <dbReference type="EMBL" id="CDW26448.1"/>
    </source>
</evidence>
<organism evidence="1">
    <name type="scientific">Lepeophtheirus salmonis</name>
    <name type="common">Salmon louse</name>
    <name type="synonym">Caligus salmonis</name>
    <dbReference type="NCBI Taxonomy" id="72036"/>
    <lineage>
        <taxon>Eukaryota</taxon>
        <taxon>Metazoa</taxon>
        <taxon>Ecdysozoa</taxon>
        <taxon>Arthropoda</taxon>
        <taxon>Crustacea</taxon>
        <taxon>Multicrustacea</taxon>
        <taxon>Hexanauplia</taxon>
        <taxon>Copepoda</taxon>
        <taxon>Siphonostomatoida</taxon>
        <taxon>Caligidae</taxon>
        <taxon>Lepeophtheirus</taxon>
    </lineage>
</organism>
<name>A0A0K2TK97_LEPSM</name>
<sequence>NNFLALWKAKIISKHSKSAACYLSTSCLAISIFLERLVKKLLSSIWSSKNSYLSISAKINSHNIYKDRAQVKLEVTKFNTKIKTECIISNT</sequence>
<protein>
    <submittedName>
        <fullName evidence="1">Uncharacterized protein</fullName>
    </submittedName>
</protein>
<dbReference type="EMBL" id="HACA01009087">
    <property type="protein sequence ID" value="CDW26448.1"/>
    <property type="molecule type" value="Transcribed_RNA"/>
</dbReference>
<reference evidence="1" key="1">
    <citation type="submission" date="2014-05" db="EMBL/GenBank/DDBJ databases">
        <authorList>
            <person name="Chronopoulou M."/>
        </authorList>
    </citation>
    <scope>NUCLEOTIDE SEQUENCE</scope>
    <source>
        <tissue evidence="1">Whole organism</tissue>
    </source>
</reference>